<dbReference type="AlphaFoldDB" id="A0AAU6SK41"/>
<reference evidence="2" key="1">
    <citation type="submission" date="2022-03" db="EMBL/GenBank/DDBJ databases">
        <title>Sea Food Isolates.</title>
        <authorList>
            <person name="Li c."/>
        </authorList>
    </citation>
    <scope>NUCLEOTIDE SEQUENCE</scope>
    <source>
        <strain evidence="2">19PA01SH03</strain>
    </source>
</reference>
<dbReference type="FunFam" id="3.30.70.1990:FF:000002">
    <property type="entry name" value="FAD-dependent oxidoreductase"/>
    <property type="match status" value="1"/>
</dbReference>
<dbReference type="Gene3D" id="1.10.405.20">
    <property type="match status" value="1"/>
</dbReference>
<dbReference type="InterPro" id="IPR002937">
    <property type="entry name" value="Amino_oxidase"/>
</dbReference>
<dbReference type="EMBL" id="CP095338">
    <property type="protein sequence ID" value="XAG20307.1"/>
    <property type="molecule type" value="Genomic_DNA"/>
</dbReference>
<dbReference type="InterPro" id="IPR036188">
    <property type="entry name" value="FAD/NAD-bd_sf"/>
</dbReference>
<proteinExistence type="predicted"/>
<evidence type="ECO:0000259" key="1">
    <source>
        <dbReference type="Pfam" id="PF01593"/>
    </source>
</evidence>
<dbReference type="FunFam" id="1.10.405.20:FF:000001">
    <property type="entry name" value="Amine oxidase"/>
    <property type="match status" value="1"/>
</dbReference>
<feature type="domain" description="Amine oxidase" evidence="1">
    <location>
        <begin position="10"/>
        <end position="302"/>
    </location>
</feature>
<evidence type="ECO:0000313" key="2">
    <source>
        <dbReference type="EMBL" id="XAG20307.1"/>
    </source>
</evidence>
<dbReference type="Gene3D" id="3.50.50.60">
    <property type="entry name" value="FAD/NAD(P)-binding domain"/>
    <property type="match status" value="1"/>
</dbReference>
<dbReference type="PANTHER" id="PTHR42923">
    <property type="entry name" value="PROTOPORPHYRINOGEN OXIDASE"/>
    <property type="match status" value="1"/>
</dbReference>
<dbReference type="PANTHER" id="PTHR42923:SF17">
    <property type="entry name" value="AMINE OXIDASE DOMAIN-CONTAINING PROTEIN"/>
    <property type="match status" value="1"/>
</dbReference>
<gene>
    <name evidence="2" type="ORF">MRN70_08145</name>
</gene>
<dbReference type="SUPFAM" id="SSF51905">
    <property type="entry name" value="FAD/NAD(P)-binding domain"/>
    <property type="match status" value="1"/>
</dbReference>
<protein>
    <submittedName>
        <fullName evidence="2">NAD(P)/FAD-dependent oxidoreductase</fullName>
    </submittedName>
</protein>
<organism evidence="2">
    <name type="scientific">bacterium 19PA01SH03</name>
    <dbReference type="NCBI Taxonomy" id="2920705"/>
    <lineage>
        <taxon>Bacteria</taxon>
    </lineage>
</organism>
<dbReference type="Gene3D" id="3.30.70.1990">
    <property type="match status" value="1"/>
</dbReference>
<dbReference type="InterPro" id="IPR050464">
    <property type="entry name" value="Zeta_carotene_desat/Oxidored"/>
</dbReference>
<name>A0AAU6SK41_UNCXX</name>
<accession>A0AAU6SK41</accession>
<dbReference type="GO" id="GO:0016491">
    <property type="term" value="F:oxidoreductase activity"/>
    <property type="evidence" value="ECO:0007669"/>
    <property type="project" value="InterPro"/>
</dbReference>
<sequence length="425" mass="48103">MKIAIIGSGISGLTCGHYLHQQHDVTIFEANDYIGGHTATVDVELNGQSYAIDTGFIVYNDRTYPNFIKMMNEIGVRGVATQMSFSVRNDANGLEYNGHTITTLFAQKRNWFKPSFYRFIREILRFNQLAKAAAADAEHSVQTLGEFLHHHQFSDYFCENYILPMGAAIWSSSLADMRAFPLTFFLRFFLNHGLLDITHRPQWYVIEGGSRAYIEPLTQGFRDKIRLNAPVEWLRRSGQGIELQVHGKIEHFDEVIFACHSDQALALLSDANHLERELLGAMGYQANEVILHTDTSLLPKRKAAWASWNYRLAGDVDQETRLPALTYNMNILQHIDSSETFCVTLNSSESINPNKVLRKFTYHHPVFNRAAIAAQQRKAEISGVNHTWFCGAYWHNGFHEDGVKSALDVVTRLSAQTNTAQQGAA</sequence>
<dbReference type="Pfam" id="PF01593">
    <property type="entry name" value="Amino_oxidase"/>
    <property type="match status" value="1"/>
</dbReference>